<feature type="transmembrane region" description="Helical" evidence="1">
    <location>
        <begin position="228"/>
        <end position="256"/>
    </location>
</feature>
<protein>
    <recommendedName>
        <fullName evidence="4">DUF1129 family protein</fullName>
    </recommendedName>
</protein>
<evidence type="ECO:0000313" key="3">
    <source>
        <dbReference type="Proteomes" id="UP001596439"/>
    </source>
</evidence>
<keyword evidence="1" id="KW-0472">Membrane</keyword>
<gene>
    <name evidence="2" type="ORF">ACFQO8_11180</name>
</gene>
<sequence length="300" mass="34603">MTNQERRGISLEPNMIHDPNVQQFFNEVRKRLIELVGNEAEADRLLLALAGYIRHAEKSGQSLDGLLNQDPHEYARFLIEQPETNEEYRRRYHVLIEASDELKPHEKAQANRDFDWAVNQLDEAKLSLKEIEVRDLAFLAYTKIEALKSSRAIWNRFGWLLGMILAFSYANLLLVIDDVFSGRLFTAPMSTYPVDYLAFLLPVLVTGAIFGVLTRFRHHIQTLGRRIAFALLIVVVYVTSIFLIQPLLMMLGWSFVIQLTPLYALILLAISGFMAIWTLIEFVWKSTRCSLGDDTLMLYY</sequence>
<feature type="transmembrane region" description="Helical" evidence="1">
    <location>
        <begin position="262"/>
        <end position="284"/>
    </location>
</feature>
<reference evidence="3" key="1">
    <citation type="journal article" date="2019" name="Int. J. Syst. Evol. Microbiol.">
        <title>The Global Catalogue of Microorganisms (GCM) 10K type strain sequencing project: providing services to taxonomists for standard genome sequencing and annotation.</title>
        <authorList>
            <consortium name="The Broad Institute Genomics Platform"/>
            <consortium name="The Broad Institute Genome Sequencing Center for Infectious Disease"/>
            <person name="Wu L."/>
            <person name="Ma J."/>
        </authorList>
    </citation>
    <scope>NUCLEOTIDE SEQUENCE [LARGE SCALE GENOMIC DNA]</scope>
    <source>
        <strain evidence="3">CCUG 55590</strain>
    </source>
</reference>
<feature type="transmembrane region" description="Helical" evidence="1">
    <location>
        <begin position="196"/>
        <end position="216"/>
    </location>
</feature>
<keyword evidence="1" id="KW-0812">Transmembrane</keyword>
<dbReference type="Proteomes" id="UP001596439">
    <property type="component" value="Unassembled WGS sequence"/>
</dbReference>
<keyword evidence="1" id="KW-1133">Transmembrane helix</keyword>
<organism evidence="2 3">
    <name type="scientific">Exiguobacterium aestuarii</name>
    <dbReference type="NCBI Taxonomy" id="273527"/>
    <lineage>
        <taxon>Bacteria</taxon>
        <taxon>Bacillati</taxon>
        <taxon>Bacillota</taxon>
        <taxon>Bacilli</taxon>
        <taxon>Bacillales</taxon>
        <taxon>Bacillales Family XII. Incertae Sedis</taxon>
        <taxon>Exiguobacterium</taxon>
    </lineage>
</organism>
<evidence type="ECO:0000256" key="1">
    <source>
        <dbReference type="SAM" id="Phobius"/>
    </source>
</evidence>
<feature type="transmembrane region" description="Helical" evidence="1">
    <location>
        <begin position="157"/>
        <end position="176"/>
    </location>
</feature>
<dbReference type="RefSeq" id="WP_251126185.1">
    <property type="nucleotide sequence ID" value="NZ_JANIEL010000008.1"/>
</dbReference>
<accession>A0ABW2PSM6</accession>
<proteinExistence type="predicted"/>
<name>A0ABW2PSM6_9BACL</name>
<keyword evidence="3" id="KW-1185">Reference proteome</keyword>
<comment type="caution">
    <text evidence="2">The sequence shown here is derived from an EMBL/GenBank/DDBJ whole genome shotgun (WGS) entry which is preliminary data.</text>
</comment>
<dbReference type="EMBL" id="JBHTCE010000002">
    <property type="protein sequence ID" value="MFC7390705.1"/>
    <property type="molecule type" value="Genomic_DNA"/>
</dbReference>
<evidence type="ECO:0000313" key="2">
    <source>
        <dbReference type="EMBL" id="MFC7390705.1"/>
    </source>
</evidence>
<evidence type="ECO:0008006" key="4">
    <source>
        <dbReference type="Google" id="ProtNLM"/>
    </source>
</evidence>